<dbReference type="PANTHER" id="PTHR45856:SF25">
    <property type="entry name" value="FUNGAL LIPASE-LIKE DOMAIN-CONTAINING PROTEIN"/>
    <property type="match status" value="1"/>
</dbReference>
<keyword evidence="8" id="KW-1185">Reference proteome</keyword>
<accession>A0A0D0A402</accession>
<dbReference type="STRING" id="765257.A0A0D0A402"/>
<dbReference type="AlphaFoldDB" id="A0A0D0A402"/>
<dbReference type="Gene3D" id="3.40.50.1820">
    <property type="entry name" value="alpha/beta hydrolase"/>
    <property type="match status" value="1"/>
</dbReference>
<evidence type="ECO:0000259" key="6">
    <source>
        <dbReference type="Pfam" id="PF01764"/>
    </source>
</evidence>
<protein>
    <recommendedName>
        <fullName evidence="6">Fungal lipase-type domain-containing protein</fullName>
    </recommendedName>
</protein>
<dbReference type="CDD" id="cd00519">
    <property type="entry name" value="Lipase_3"/>
    <property type="match status" value="1"/>
</dbReference>
<comment type="catalytic activity">
    <reaction evidence="3">
        <text>a diacylglycerol + H2O = a monoacylglycerol + a fatty acid + H(+)</text>
        <dbReference type="Rhea" id="RHEA:32731"/>
        <dbReference type="ChEBI" id="CHEBI:15377"/>
        <dbReference type="ChEBI" id="CHEBI:15378"/>
        <dbReference type="ChEBI" id="CHEBI:17408"/>
        <dbReference type="ChEBI" id="CHEBI:18035"/>
        <dbReference type="ChEBI" id="CHEBI:28868"/>
    </reaction>
</comment>
<evidence type="ECO:0000313" key="8">
    <source>
        <dbReference type="Proteomes" id="UP000054018"/>
    </source>
</evidence>
<comment type="similarity">
    <text evidence="2">Belongs to the AB hydrolase superfamily. Lipase family. Class 3 subfamily.</text>
</comment>
<dbReference type="OrthoDB" id="426718at2759"/>
<dbReference type="InterPro" id="IPR029058">
    <property type="entry name" value="AB_hydrolase_fold"/>
</dbReference>
<dbReference type="Pfam" id="PF01764">
    <property type="entry name" value="Lipase_3"/>
    <property type="match status" value="1"/>
</dbReference>
<evidence type="ECO:0000256" key="4">
    <source>
        <dbReference type="ARBA" id="ARBA00048461"/>
    </source>
</evidence>
<dbReference type="InterPro" id="IPR051218">
    <property type="entry name" value="Sec_MonoDiacylglyc_Lipase"/>
</dbReference>
<dbReference type="EMBL" id="KN833700">
    <property type="protein sequence ID" value="KIK26788.1"/>
    <property type="molecule type" value="Genomic_DNA"/>
</dbReference>
<evidence type="ECO:0000256" key="3">
    <source>
        <dbReference type="ARBA" id="ARBA00047591"/>
    </source>
</evidence>
<reference evidence="8" key="2">
    <citation type="submission" date="2015-01" db="EMBL/GenBank/DDBJ databases">
        <title>Evolutionary Origins and Diversification of the Mycorrhizal Mutualists.</title>
        <authorList>
            <consortium name="DOE Joint Genome Institute"/>
            <consortium name="Mycorrhizal Genomics Consortium"/>
            <person name="Kohler A."/>
            <person name="Kuo A."/>
            <person name="Nagy L.G."/>
            <person name="Floudas D."/>
            <person name="Copeland A."/>
            <person name="Barry K.W."/>
            <person name="Cichocki N."/>
            <person name="Veneault-Fourrey C."/>
            <person name="LaButti K."/>
            <person name="Lindquist E.A."/>
            <person name="Lipzen A."/>
            <person name="Lundell T."/>
            <person name="Morin E."/>
            <person name="Murat C."/>
            <person name="Riley R."/>
            <person name="Ohm R."/>
            <person name="Sun H."/>
            <person name="Tunlid A."/>
            <person name="Henrissat B."/>
            <person name="Grigoriev I.V."/>
            <person name="Hibbett D.S."/>
            <person name="Martin F."/>
        </authorList>
    </citation>
    <scope>NUCLEOTIDE SEQUENCE [LARGE SCALE GENOMIC DNA]</scope>
    <source>
        <strain evidence="8">441</strain>
    </source>
</reference>
<dbReference type="PANTHER" id="PTHR45856">
    <property type="entry name" value="ALPHA/BETA-HYDROLASES SUPERFAMILY PROTEIN"/>
    <property type="match status" value="1"/>
</dbReference>
<organism evidence="7 8">
    <name type="scientific">Pisolithus microcarpus 441</name>
    <dbReference type="NCBI Taxonomy" id="765257"/>
    <lineage>
        <taxon>Eukaryota</taxon>
        <taxon>Fungi</taxon>
        <taxon>Dikarya</taxon>
        <taxon>Basidiomycota</taxon>
        <taxon>Agaricomycotina</taxon>
        <taxon>Agaricomycetes</taxon>
        <taxon>Agaricomycetidae</taxon>
        <taxon>Boletales</taxon>
        <taxon>Sclerodermatineae</taxon>
        <taxon>Pisolithaceae</taxon>
        <taxon>Pisolithus</taxon>
    </lineage>
</organism>
<evidence type="ECO:0000256" key="5">
    <source>
        <dbReference type="SAM" id="SignalP"/>
    </source>
</evidence>
<evidence type="ECO:0000313" key="7">
    <source>
        <dbReference type="EMBL" id="KIK26788.1"/>
    </source>
</evidence>
<dbReference type="Proteomes" id="UP000054018">
    <property type="component" value="Unassembled WGS sequence"/>
</dbReference>
<feature type="domain" description="Fungal lipase-type" evidence="6">
    <location>
        <begin position="105"/>
        <end position="246"/>
    </location>
</feature>
<keyword evidence="1" id="KW-1015">Disulfide bond</keyword>
<dbReference type="GO" id="GO:0006629">
    <property type="term" value="P:lipid metabolic process"/>
    <property type="evidence" value="ECO:0007669"/>
    <property type="project" value="InterPro"/>
</dbReference>
<gene>
    <name evidence="7" type="ORF">PISMIDRAFT_675728</name>
</gene>
<evidence type="ECO:0000256" key="2">
    <source>
        <dbReference type="ARBA" id="ARBA00043996"/>
    </source>
</evidence>
<dbReference type="InterPro" id="IPR002921">
    <property type="entry name" value="Fungal_lipase-type"/>
</dbReference>
<feature type="signal peptide" evidence="5">
    <location>
        <begin position="1"/>
        <end position="21"/>
    </location>
</feature>
<comment type="catalytic activity">
    <reaction evidence="4">
        <text>a monoacylglycerol + H2O = glycerol + a fatty acid + H(+)</text>
        <dbReference type="Rhea" id="RHEA:15245"/>
        <dbReference type="ChEBI" id="CHEBI:15377"/>
        <dbReference type="ChEBI" id="CHEBI:15378"/>
        <dbReference type="ChEBI" id="CHEBI:17408"/>
        <dbReference type="ChEBI" id="CHEBI:17754"/>
        <dbReference type="ChEBI" id="CHEBI:28868"/>
    </reaction>
</comment>
<proteinExistence type="inferred from homology"/>
<sequence>MRTLLSTLLLALWKGLAVVDALPNPTVSYLQQRSVSVLSSSQLAGLAPYSEFARAAYCSPNIVDGWKCGQACEAVPGFQVSLTGGDGNDIQYYYVGYWPSGDTVVVAHQGTDPTQLLADLTDVNISFESPDPSLFPGVSSSVQVHSGFANEHAKTAPTILAEVNKLLIQYSAESVTLIGHSLGGALAELDCIFLALNLPSSISIKGVTYGTPRVGNPAWASLFDSMVPNFQRINNEKDPIPIVPGISMGFSHVQGEVHIVDSDYVVSCPGDDDATDGDCTIMTVPNVIDSDILDHLGPYQGIYIGTLFCT</sequence>
<dbReference type="SUPFAM" id="SSF53474">
    <property type="entry name" value="alpha/beta-Hydrolases"/>
    <property type="match status" value="1"/>
</dbReference>
<dbReference type="HOGENOM" id="CLU_032957_9_1_1"/>
<reference evidence="7 8" key="1">
    <citation type="submission" date="2014-04" db="EMBL/GenBank/DDBJ databases">
        <authorList>
            <consortium name="DOE Joint Genome Institute"/>
            <person name="Kuo A."/>
            <person name="Kohler A."/>
            <person name="Costa M.D."/>
            <person name="Nagy L.G."/>
            <person name="Floudas D."/>
            <person name="Copeland A."/>
            <person name="Barry K.W."/>
            <person name="Cichocki N."/>
            <person name="Veneault-Fourrey C."/>
            <person name="LaButti K."/>
            <person name="Lindquist E.A."/>
            <person name="Lipzen A."/>
            <person name="Lundell T."/>
            <person name="Morin E."/>
            <person name="Murat C."/>
            <person name="Sun H."/>
            <person name="Tunlid A."/>
            <person name="Henrissat B."/>
            <person name="Grigoriev I.V."/>
            <person name="Hibbett D.S."/>
            <person name="Martin F."/>
            <person name="Nordberg H.P."/>
            <person name="Cantor M.N."/>
            <person name="Hua S.X."/>
        </authorList>
    </citation>
    <scope>NUCLEOTIDE SEQUENCE [LARGE SCALE GENOMIC DNA]</scope>
    <source>
        <strain evidence="7 8">441</strain>
    </source>
</reference>
<evidence type="ECO:0000256" key="1">
    <source>
        <dbReference type="ARBA" id="ARBA00023157"/>
    </source>
</evidence>
<feature type="chain" id="PRO_5002206655" description="Fungal lipase-type domain-containing protein" evidence="5">
    <location>
        <begin position="22"/>
        <end position="310"/>
    </location>
</feature>
<name>A0A0D0A402_9AGAM</name>
<keyword evidence="5" id="KW-0732">Signal</keyword>